<name>A0A1V5ZQ48_9BACT</name>
<feature type="transmembrane region" description="Helical" evidence="1">
    <location>
        <begin position="7"/>
        <end position="27"/>
    </location>
</feature>
<keyword evidence="1" id="KW-0472">Membrane</keyword>
<organism evidence="2">
    <name type="scientific">candidate division CPR1 bacterium ADurb.Bin160</name>
    <dbReference type="NCBI Taxonomy" id="1852826"/>
    <lineage>
        <taxon>Bacteria</taxon>
        <taxon>candidate division CPR1</taxon>
    </lineage>
</organism>
<comment type="caution">
    <text evidence="2">The sequence shown here is derived from an EMBL/GenBank/DDBJ whole genome shotgun (WGS) entry which is preliminary data.</text>
</comment>
<reference evidence="2" key="1">
    <citation type="submission" date="2017-02" db="EMBL/GenBank/DDBJ databases">
        <title>Delving into the versatile metabolic prowess of the omnipresent phylum Bacteroidetes.</title>
        <authorList>
            <person name="Nobu M.K."/>
            <person name="Mei R."/>
            <person name="Narihiro T."/>
            <person name="Kuroda K."/>
            <person name="Liu W.-T."/>
        </authorList>
    </citation>
    <scope>NUCLEOTIDE SEQUENCE</scope>
    <source>
        <strain evidence="2">ADurb.Bin160</strain>
    </source>
</reference>
<protein>
    <submittedName>
        <fullName evidence="2">Uncharacterized protein</fullName>
    </submittedName>
</protein>
<gene>
    <name evidence="2" type="ORF">BWY04_00417</name>
</gene>
<evidence type="ECO:0000256" key="1">
    <source>
        <dbReference type="SAM" id="Phobius"/>
    </source>
</evidence>
<proteinExistence type="predicted"/>
<dbReference type="Proteomes" id="UP000485621">
    <property type="component" value="Unassembled WGS sequence"/>
</dbReference>
<dbReference type="AlphaFoldDB" id="A0A1V5ZQ48"/>
<evidence type="ECO:0000313" key="2">
    <source>
        <dbReference type="EMBL" id="OQB42196.1"/>
    </source>
</evidence>
<keyword evidence="1" id="KW-1133">Transmembrane helix</keyword>
<sequence length="82" mass="9277">MNTIKTVIIHIILDISGIFSFHGTAGVCGFTRFVNFICRYVNTTVIAVNTMFFVANKSIPRKLWFMLPSSKASPETYLFPKL</sequence>
<feature type="transmembrane region" description="Helical" evidence="1">
    <location>
        <begin position="33"/>
        <end position="55"/>
    </location>
</feature>
<dbReference type="EMBL" id="MWDB01000005">
    <property type="protein sequence ID" value="OQB42196.1"/>
    <property type="molecule type" value="Genomic_DNA"/>
</dbReference>
<accession>A0A1V5ZQ48</accession>
<keyword evidence="1" id="KW-0812">Transmembrane</keyword>